<dbReference type="SUPFAM" id="SSF56436">
    <property type="entry name" value="C-type lectin-like"/>
    <property type="match status" value="1"/>
</dbReference>
<reference evidence="2 3" key="1">
    <citation type="submission" date="2021-07" db="EMBL/GenBank/DDBJ databases">
        <authorList>
            <person name="Imarazene B."/>
            <person name="Zahm M."/>
            <person name="Klopp C."/>
            <person name="Cabau C."/>
            <person name="Beille S."/>
            <person name="Jouanno E."/>
            <person name="Castinel A."/>
            <person name="Lluch J."/>
            <person name="Gil L."/>
            <person name="Kuchtly C."/>
            <person name="Lopez Roques C."/>
            <person name="Donnadieu C."/>
            <person name="Parrinello H."/>
            <person name="Journot L."/>
            <person name="Du K."/>
            <person name="Schartl M."/>
            <person name="Retaux S."/>
            <person name="Guiguen Y."/>
        </authorList>
    </citation>
    <scope>NUCLEOTIDE SEQUENCE [LARGE SCALE GENOMIC DNA]</scope>
    <source>
        <strain evidence="2">Pach_M1</strain>
        <tissue evidence="2">Testis</tissue>
    </source>
</reference>
<dbReference type="EMBL" id="JAICCE010000001">
    <property type="protein sequence ID" value="KAG9282608.1"/>
    <property type="molecule type" value="Genomic_DNA"/>
</dbReference>
<dbReference type="Gene3D" id="3.10.100.10">
    <property type="entry name" value="Mannose-Binding Protein A, subunit A"/>
    <property type="match status" value="1"/>
</dbReference>
<dbReference type="InterPro" id="IPR016186">
    <property type="entry name" value="C-type_lectin-like/link_sf"/>
</dbReference>
<proteinExistence type="predicted"/>
<comment type="caution">
    <text evidence="2">The sequence shown here is derived from an EMBL/GenBank/DDBJ whole genome shotgun (WGS) entry which is preliminary data.</text>
</comment>
<dbReference type="Pfam" id="PF00059">
    <property type="entry name" value="Lectin_C"/>
    <property type="match status" value="1"/>
</dbReference>
<dbReference type="OrthoDB" id="406096at2759"/>
<dbReference type="AlphaFoldDB" id="A0A8T2ME18"/>
<dbReference type="PANTHER" id="PTHR45784:SF3">
    <property type="entry name" value="C-TYPE LECTIN DOMAIN FAMILY 4 MEMBER K-LIKE-RELATED"/>
    <property type="match status" value="1"/>
</dbReference>
<dbReference type="SMART" id="SM00034">
    <property type="entry name" value="CLECT"/>
    <property type="match status" value="1"/>
</dbReference>
<protein>
    <submittedName>
        <fullName evidence="2">L-selectin</fullName>
    </submittedName>
</protein>
<dbReference type="InterPro" id="IPR016187">
    <property type="entry name" value="CTDL_fold"/>
</dbReference>
<dbReference type="Proteomes" id="UP000752171">
    <property type="component" value="Unassembled WGS sequence"/>
</dbReference>
<evidence type="ECO:0000313" key="3">
    <source>
        <dbReference type="Proteomes" id="UP000752171"/>
    </source>
</evidence>
<sequence>MGKDKIEQGQKQCSKCFPPAELTCTPSRNMSWSNSSTWCTKNYTGLMVIQNREQHDYLKRELLQTNKYWIGLRKNSSVWMWYGTSRKMESQELWDPNEPNNIKENEDCVEMSIRRNEPERNGKFNDETCSKTKLALCYTGNIIRQYLYLCISYVKE</sequence>
<gene>
    <name evidence="2" type="primary">SELE</name>
    <name evidence="2" type="ORF">AMEX_G1290</name>
</gene>
<accession>A0A8T2ME18</accession>
<evidence type="ECO:0000313" key="2">
    <source>
        <dbReference type="EMBL" id="KAG9282608.1"/>
    </source>
</evidence>
<dbReference type="PANTHER" id="PTHR45784">
    <property type="entry name" value="C-TYPE LECTIN DOMAIN FAMILY 20 MEMBER A-RELATED"/>
    <property type="match status" value="1"/>
</dbReference>
<dbReference type="InterPro" id="IPR001304">
    <property type="entry name" value="C-type_lectin-like"/>
</dbReference>
<dbReference type="PROSITE" id="PS50041">
    <property type="entry name" value="C_TYPE_LECTIN_2"/>
    <property type="match status" value="1"/>
</dbReference>
<feature type="domain" description="C-type lectin" evidence="1">
    <location>
        <begin position="30"/>
        <end position="138"/>
    </location>
</feature>
<evidence type="ECO:0000259" key="1">
    <source>
        <dbReference type="PROSITE" id="PS50041"/>
    </source>
</evidence>
<organism evidence="2 3">
    <name type="scientific">Astyanax mexicanus</name>
    <name type="common">Blind cave fish</name>
    <name type="synonym">Astyanax fasciatus mexicanus</name>
    <dbReference type="NCBI Taxonomy" id="7994"/>
    <lineage>
        <taxon>Eukaryota</taxon>
        <taxon>Metazoa</taxon>
        <taxon>Chordata</taxon>
        <taxon>Craniata</taxon>
        <taxon>Vertebrata</taxon>
        <taxon>Euteleostomi</taxon>
        <taxon>Actinopterygii</taxon>
        <taxon>Neopterygii</taxon>
        <taxon>Teleostei</taxon>
        <taxon>Ostariophysi</taxon>
        <taxon>Characiformes</taxon>
        <taxon>Characoidei</taxon>
        <taxon>Acestrorhamphidae</taxon>
        <taxon>Acestrorhamphinae</taxon>
        <taxon>Astyanax</taxon>
    </lineage>
</organism>
<name>A0A8T2ME18_ASTMX</name>